<feature type="transmembrane region" description="Helical" evidence="1">
    <location>
        <begin position="164"/>
        <end position="184"/>
    </location>
</feature>
<organism evidence="2 3">
    <name type="scientific">Epilithonimonas xixisoli</name>
    <dbReference type="NCBI Taxonomy" id="1476462"/>
    <lineage>
        <taxon>Bacteria</taxon>
        <taxon>Pseudomonadati</taxon>
        <taxon>Bacteroidota</taxon>
        <taxon>Flavobacteriia</taxon>
        <taxon>Flavobacteriales</taxon>
        <taxon>Weeksellaceae</taxon>
        <taxon>Chryseobacterium group</taxon>
        <taxon>Epilithonimonas</taxon>
    </lineage>
</organism>
<feature type="transmembrane region" description="Helical" evidence="1">
    <location>
        <begin position="73"/>
        <end position="92"/>
    </location>
</feature>
<accession>A0A4R8I882</accession>
<feature type="transmembrane region" description="Helical" evidence="1">
    <location>
        <begin position="40"/>
        <end position="61"/>
    </location>
</feature>
<name>A0A4R8I882_9FLAO</name>
<evidence type="ECO:0000313" key="2">
    <source>
        <dbReference type="EMBL" id="TDX86232.1"/>
    </source>
</evidence>
<dbReference type="RefSeq" id="WP_133942863.1">
    <property type="nucleotide sequence ID" value="NZ_SOEO01000001.1"/>
</dbReference>
<comment type="caution">
    <text evidence="2">The sequence shown here is derived from an EMBL/GenBank/DDBJ whole genome shotgun (WGS) entry which is preliminary data.</text>
</comment>
<evidence type="ECO:0000256" key="1">
    <source>
        <dbReference type="SAM" id="Phobius"/>
    </source>
</evidence>
<keyword evidence="1" id="KW-0472">Membrane</keyword>
<dbReference type="EMBL" id="SOEO01000001">
    <property type="protein sequence ID" value="TDX86232.1"/>
    <property type="molecule type" value="Genomic_DNA"/>
</dbReference>
<feature type="transmembrane region" description="Helical" evidence="1">
    <location>
        <begin position="107"/>
        <end position="127"/>
    </location>
</feature>
<dbReference type="OrthoDB" id="1418192at2"/>
<dbReference type="Proteomes" id="UP000295313">
    <property type="component" value="Unassembled WGS sequence"/>
</dbReference>
<proteinExistence type="predicted"/>
<feature type="transmembrane region" description="Helical" evidence="1">
    <location>
        <begin position="139"/>
        <end position="158"/>
    </location>
</feature>
<feature type="transmembrane region" description="Helical" evidence="1">
    <location>
        <begin position="196"/>
        <end position="215"/>
    </location>
</feature>
<keyword evidence="1" id="KW-1133">Transmembrane helix</keyword>
<feature type="transmembrane region" description="Helical" evidence="1">
    <location>
        <begin position="7"/>
        <end position="28"/>
    </location>
</feature>
<dbReference type="AlphaFoldDB" id="A0A4R8I882"/>
<evidence type="ECO:0000313" key="3">
    <source>
        <dbReference type="Proteomes" id="UP000295313"/>
    </source>
</evidence>
<sequence length="235" mass="27213">MEKKYKFLIAFFSLVTIISLAGFYSSYWSKFPRLGEFKNLIHIHFLAFTCWLILIIIQPILIMRKKFMLHRQLGRLSYFLAPILVLTIILLTKEKFIREFDEFPSDAAISAFIAFVDISSFSTFYLIAMFKKSNVRWHVAFIIAATLIVLNPGLSRILNQISPGLGLLTAVLIPFLVPGIVLIIEKIKYKRGILKSPYFLIIIIWTIEILLFITIPPTDFWKNVTHHLGIFLTKN</sequence>
<reference evidence="2 3" key="1">
    <citation type="submission" date="2019-03" db="EMBL/GenBank/DDBJ databases">
        <title>Genomic Encyclopedia of Type Strains, Phase III (KMG-III): the genomes of soil and plant-associated and newly described type strains.</title>
        <authorList>
            <person name="Whitman W."/>
        </authorList>
    </citation>
    <scope>NUCLEOTIDE SEQUENCE [LARGE SCALE GENOMIC DNA]</scope>
    <source>
        <strain evidence="2 3">CGMCC 1.12802</strain>
    </source>
</reference>
<keyword evidence="3" id="KW-1185">Reference proteome</keyword>
<gene>
    <name evidence="2" type="ORF">B0I22_0343</name>
</gene>
<protein>
    <submittedName>
        <fullName evidence="2">Uncharacterized protein</fullName>
    </submittedName>
</protein>
<keyword evidence="1" id="KW-0812">Transmembrane</keyword>